<accession>A0AAD4T932</accession>
<evidence type="ECO:0000313" key="1">
    <source>
        <dbReference type="EMBL" id="KAI3941789.1"/>
    </source>
</evidence>
<evidence type="ECO:0000313" key="2">
    <source>
        <dbReference type="Proteomes" id="UP001202328"/>
    </source>
</evidence>
<organism evidence="1 2">
    <name type="scientific">Papaver atlanticum</name>
    <dbReference type="NCBI Taxonomy" id="357466"/>
    <lineage>
        <taxon>Eukaryota</taxon>
        <taxon>Viridiplantae</taxon>
        <taxon>Streptophyta</taxon>
        <taxon>Embryophyta</taxon>
        <taxon>Tracheophyta</taxon>
        <taxon>Spermatophyta</taxon>
        <taxon>Magnoliopsida</taxon>
        <taxon>Ranunculales</taxon>
        <taxon>Papaveraceae</taxon>
        <taxon>Papaveroideae</taxon>
        <taxon>Papaver</taxon>
    </lineage>
</organism>
<protein>
    <submittedName>
        <fullName evidence="1">Uncharacterized protein</fullName>
    </submittedName>
</protein>
<reference evidence="1" key="1">
    <citation type="submission" date="2022-04" db="EMBL/GenBank/DDBJ databases">
        <title>A functionally conserved STORR gene fusion in Papaver species that diverged 16.8 million years ago.</title>
        <authorList>
            <person name="Catania T."/>
        </authorList>
    </citation>
    <scope>NUCLEOTIDE SEQUENCE</scope>
    <source>
        <strain evidence="1">S-188037</strain>
    </source>
</reference>
<dbReference type="EMBL" id="JAJJMB010004770">
    <property type="protein sequence ID" value="KAI3941789.1"/>
    <property type="molecule type" value="Genomic_DNA"/>
</dbReference>
<gene>
    <name evidence="1" type="ORF">MKW98_030519</name>
</gene>
<proteinExistence type="predicted"/>
<dbReference type="AlphaFoldDB" id="A0AAD4T932"/>
<keyword evidence="2" id="KW-1185">Reference proteome</keyword>
<dbReference type="Proteomes" id="UP001202328">
    <property type="component" value="Unassembled WGS sequence"/>
</dbReference>
<name>A0AAD4T932_9MAGN</name>
<sequence length="69" mass="8178">MGKVKSESLATVNPINPFLFLLRRRRKRKRKNCLTRVFDNNIRLTPKAQLLRSLSTHSSRVNGRKSREW</sequence>
<comment type="caution">
    <text evidence="1">The sequence shown here is derived from an EMBL/GenBank/DDBJ whole genome shotgun (WGS) entry which is preliminary data.</text>
</comment>